<evidence type="ECO:0000313" key="2">
    <source>
        <dbReference type="Proteomes" id="UP000269708"/>
    </source>
</evidence>
<dbReference type="RefSeq" id="WP_158635664.1">
    <property type="nucleotide sequence ID" value="NZ_RKQN01000003.1"/>
</dbReference>
<dbReference type="EMBL" id="RKQN01000003">
    <property type="protein sequence ID" value="RPE77316.1"/>
    <property type="molecule type" value="Genomic_DNA"/>
</dbReference>
<proteinExistence type="predicted"/>
<dbReference type="AlphaFoldDB" id="A0A3N4V2X5"/>
<gene>
    <name evidence="1" type="ORF">EDC50_2582</name>
</gene>
<dbReference type="Proteomes" id="UP000269708">
    <property type="component" value="Unassembled WGS sequence"/>
</dbReference>
<reference evidence="1 2" key="1">
    <citation type="submission" date="2018-11" db="EMBL/GenBank/DDBJ databases">
        <title>Genomic Encyclopedia of Type Strains, Phase IV (KMG-IV): sequencing the most valuable type-strain genomes for metagenomic binning, comparative biology and taxonomic classification.</title>
        <authorList>
            <person name="Goeker M."/>
        </authorList>
    </citation>
    <scope>NUCLEOTIDE SEQUENCE [LARGE SCALE GENOMIC DNA]</scope>
    <source>
        <strain evidence="1 2">DSM 25623</strain>
    </source>
</reference>
<accession>A0A3N4V2X5</accession>
<organism evidence="1 2">
    <name type="scientific">Vulcaniibacterium tengchongense</name>
    <dbReference type="NCBI Taxonomy" id="1273429"/>
    <lineage>
        <taxon>Bacteria</taxon>
        <taxon>Pseudomonadati</taxon>
        <taxon>Pseudomonadota</taxon>
        <taxon>Gammaproteobacteria</taxon>
        <taxon>Lysobacterales</taxon>
        <taxon>Lysobacteraceae</taxon>
        <taxon>Vulcaniibacterium</taxon>
    </lineage>
</organism>
<evidence type="ECO:0000313" key="1">
    <source>
        <dbReference type="EMBL" id="RPE77316.1"/>
    </source>
</evidence>
<comment type="caution">
    <text evidence="1">The sequence shown here is derived from an EMBL/GenBank/DDBJ whole genome shotgun (WGS) entry which is preliminary data.</text>
</comment>
<sequence length="157" mass="16591">MRDDEVPNKTAAGRDEIQRRARKLPPVLRSILLMVDGQHSAGQLRHTLAGLHGPADALEQLQAMGLIELAPAAAPAPAQPVPLADAGAYAVLYARMSAAVREHLGLRGYFLQLKIERCTDAAELRALVPELLAALAKANGPALAETVEQGLRTAAPA</sequence>
<keyword evidence="2" id="KW-1185">Reference proteome</keyword>
<dbReference type="OrthoDB" id="8965824at2"/>
<name>A0A3N4V2X5_9GAMM</name>
<protein>
    <submittedName>
        <fullName evidence="1">Uncharacterized protein</fullName>
    </submittedName>
</protein>